<gene>
    <name evidence="1" type="ORF">FOZ62_023853</name>
</gene>
<accession>A0A7J6Q066</accession>
<comment type="caution">
    <text evidence="1">The sequence shown here is derived from an EMBL/GenBank/DDBJ whole genome shotgun (WGS) entry which is preliminary data.</text>
</comment>
<evidence type="ECO:0000313" key="1">
    <source>
        <dbReference type="EMBL" id="KAF4701688.1"/>
    </source>
</evidence>
<name>A0A7J6Q066_PEROL</name>
<proteinExistence type="predicted"/>
<dbReference type="Proteomes" id="UP000574390">
    <property type="component" value="Unassembled WGS sequence"/>
</dbReference>
<evidence type="ECO:0000313" key="2">
    <source>
        <dbReference type="Proteomes" id="UP000574390"/>
    </source>
</evidence>
<reference evidence="1 2" key="1">
    <citation type="submission" date="2020-04" db="EMBL/GenBank/DDBJ databases">
        <title>Perkinsus olseni comparative genomics.</title>
        <authorList>
            <person name="Bogema D.R."/>
        </authorList>
    </citation>
    <scope>NUCLEOTIDE SEQUENCE [LARGE SCALE GENOMIC DNA]</scope>
    <source>
        <strain evidence="1">ATCC PRA-205</strain>
    </source>
</reference>
<dbReference type="AlphaFoldDB" id="A0A7J6Q066"/>
<protein>
    <submittedName>
        <fullName evidence="1">Uncharacterized protein</fullName>
    </submittedName>
</protein>
<dbReference type="EMBL" id="JABANM010033183">
    <property type="protein sequence ID" value="KAF4701688.1"/>
    <property type="molecule type" value="Genomic_DNA"/>
</dbReference>
<organism evidence="1 2">
    <name type="scientific">Perkinsus olseni</name>
    <name type="common">Perkinsus atlanticus</name>
    <dbReference type="NCBI Taxonomy" id="32597"/>
    <lineage>
        <taxon>Eukaryota</taxon>
        <taxon>Sar</taxon>
        <taxon>Alveolata</taxon>
        <taxon>Perkinsozoa</taxon>
        <taxon>Perkinsea</taxon>
        <taxon>Perkinsida</taxon>
        <taxon>Perkinsidae</taxon>
        <taxon>Perkinsus</taxon>
    </lineage>
</organism>
<sequence>MRFSPLLYLLSPVCVSSGRTRGPIQYVQPELLPAGTYKAVAPNEGGVCPELPDLVDFEMVVWDGPRGQIATFAFLERQEALAGHEPCSSDPVELVWYHNVSARSLRGFGALRVDRQPNCFHGSSLVRVGVFMGALYSFLKLTEFQGRLGKGGHLIICQTELGLVVGLGPREREIPHSVNLGTRERELYHYGFQLARQISANEGTAGVLERAKERISHPVSKEGLQTPFDRAVETPLDASVLGGGFPGSRREEVWSSVDDAAIPSFGLPTTAQPAPVGFNTTTAQQGVDWIDSAVEAQGAYHLRPHVELWPGYYGGPLEFPEDSSTASIIPFGGGYDHSGPFSSPLHAELWPGHYGGYLEPPEHSSISTIVPLSGEYDGSGVVDGWAVIPDGKYETTNDVDQLERITVEIRSELQTGQRRVQLTAKFKGFEMQFSEETAVFFGDCLHLDFSAKFHDSDMFIFKDSLKFNYVYPSSFRICRRAAGEWFFMFDARRHRQGAATSTVHLMLRQVVPKK</sequence>